<name>A0ABQ7Y363_BRANA</name>
<accession>A0ABQ7Y363</accession>
<feature type="non-terminal residue" evidence="1">
    <location>
        <position position="1"/>
    </location>
</feature>
<protein>
    <recommendedName>
        <fullName evidence="3">PRELI/MSF1 domain-containing protein</fullName>
    </recommendedName>
</protein>
<proteinExistence type="predicted"/>
<evidence type="ECO:0000313" key="1">
    <source>
        <dbReference type="EMBL" id="KAH0862627.1"/>
    </source>
</evidence>
<keyword evidence="2" id="KW-1185">Reference proteome</keyword>
<dbReference type="Proteomes" id="UP000824890">
    <property type="component" value="Unassembled WGS sequence"/>
</dbReference>
<organism evidence="1 2">
    <name type="scientific">Brassica napus</name>
    <name type="common">Rape</name>
    <dbReference type="NCBI Taxonomy" id="3708"/>
    <lineage>
        <taxon>Eukaryota</taxon>
        <taxon>Viridiplantae</taxon>
        <taxon>Streptophyta</taxon>
        <taxon>Embryophyta</taxon>
        <taxon>Tracheophyta</taxon>
        <taxon>Spermatophyta</taxon>
        <taxon>Magnoliopsida</taxon>
        <taxon>eudicotyledons</taxon>
        <taxon>Gunneridae</taxon>
        <taxon>Pentapetalae</taxon>
        <taxon>rosids</taxon>
        <taxon>malvids</taxon>
        <taxon>Brassicales</taxon>
        <taxon>Brassicaceae</taxon>
        <taxon>Brassiceae</taxon>
        <taxon>Brassica</taxon>
    </lineage>
</organism>
<gene>
    <name evidence="1" type="ORF">HID58_079838</name>
</gene>
<reference evidence="1 2" key="1">
    <citation type="submission" date="2021-05" db="EMBL/GenBank/DDBJ databases">
        <title>Genome Assembly of Synthetic Allotetraploid Brassica napus Reveals Homoeologous Exchanges between Subgenomes.</title>
        <authorList>
            <person name="Davis J.T."/>
        </authorList>
    </citation>
    <scope>NUCLEOTIDE SEQUENCE [LARGE SCALE GENOMIC DNA]</scope>
    <source>
        <strain evidence="2">cv. Da-Ae</strain>
        <tissue evidence="1">Seedling</tissue>
    </source>
</reference>
<dbReference type="EMBL" id="JAGKQM010000018">
    <property type="protein sequence ID" value="KAH0862627.1"/>
    <property type="molecule type" value="Genomic_DNA"/>
</dbReference>
<evidence type="ECO:0008006" key="3">
    <source>
        <dbReference type="Google" id="ProtNLM"/>
    </source>
</evidence>
<evidence type="ECO:0000313" key="2">
    <source>
        <dbReference type="Proteomes" id="UP000824890"/>
    </source>
</evidence>
<sequence length="109" mass="12522">YLAEDTVMKVRDDSKEWFDAQKLELSRSVTLDHNSESLSRWEAPKEGFVKCNALEKINEWSLSGASVRLNRCATKVADSLTMEMRYQSYVARGVPGWLCDMLEDDKQGR</sequence>
<comment type="caution">
    <text evidence="1">The sequence shown here is derived from an EMBL/GenBank/DDBJ whole genome shotgun (WGS) entry which is preliminary data.</text>
</comment>